<feature type="transmembrane region" description="Helical" evidence="1">
    <location>
        <begin position="87"/>
        <end position="108"/>
    </location>
</feature>
<proteinExistence type="predicted"/>
<dbReference type="RefSeq" id="WP_080888233.1">
    <property type="nucleotide sequence ID" value="NZ_LT828648.1"/>
</dbReference>
<protein>
    <submittedName>
        <fullName evidence="4">Uncharacterized protein</fullName>
    </submittedName>
</protein>
<feature type="domain" description="FecR N-terminal" evidence="3">
    <location>
        <begin position="20"/>
        <end position="61"/>
    </location>
</feature>
<evidence type="ECO:0000313" key="5">
    <source>
        <dbReference type="Proteomes" id="UP000192042"/>
    </source>
</evidence>
<keyword evidence="5" id="KW-1185">Reference proteome</keyword>
<evidence type="ECO:0000259" key="2">
    <source>
        <dbReference type="Pfam" id="PF04773"/>
    </source>
</evidence>
<dbReference type="OrthoDB" id="9771237at2"/>
<reference evidence="4 5" key="1">
    <citation type="submission" date="2017-03" db="EMBL/GenBank/DDBJ databases">
        <authorList>
            <person name="Afonso C.L."/>
            <person name="Miller P.J."/>
            <person name="Scott M.A."/>
            <person name="Spackman E."/>
            <person name="Goraichik I."/>
            <person name="Dimitrov K.M."/>
            <person name="Suarez D.L."/>
            <person name="Swayne D.E."/>
        </authorList>
    </citation>
    <scope>NUCLEOTIDE SEQUENCE [LARGE SCALE GENOMIC DNA]</scope>
    <source>
        <strain evidence="4">Genome sequencing of Nitrospira japonica strain NJ11</strain>
    </source>
</reference>
<dbReference type="AlphaFoldDB" id="A0A1W1IAY9"/>
<dbReference type="InterPro" id="IPR012373">
    <property type="entry name" value="Ferrdict_sens_TM"/>
</dbReference>
<dbReference type="EMBL" id="LT828648">
    <property type="protein sequence ID" value="SLM50081.1"/>
    <property type="molecule type" value="Genomic_DNA"/>
</dbReference>
<sequence length="332" mass="36896">MDGAVFDMIDPQLPQRHLQDQAVAWLVRLQSEEATDADRAGFAAWLALSDSHRNAYSEAEMFVGKLRRLALEAWDEQLFKTPSRSRVWARWWVPAVAACMALLFLVFFRPASTPLSPDVLKTAKGEHRRFQLEDGSSVLLNSNTTVRVAFTGQHRGMELEAGEAFFVVAKDSKRPFEVHAGLGTTRAVGTEFNVRLRESTATVTVVEGVVRVSPSPRSGGGTVADSSVEVSHNEAVSYSGSDGMGSLRRSDPVTSLAWQRGQMVFNKRPLAEVIDELNQQWDRRVFVAGPRLRQLPVNGVFDIHDPDAVVRAVERTFHVRSLSLPLNILVLY</sequence>
<name>A0A1W1IAY9_9BACT</name>
<evidence type="ECO:0000259" key="3">
    <source>
        <dbReference type="Pfam" id="PF16220"/>
    </source>
</evidence>
<dbReference type="STRING" id="1325564.NSJP_3914"/>
<dbReference type="InterPro" id="IPR032623">
    <property type="entry name" value="FecR_N"/>
</dbReference>
<evidence type="ECO:0000313" key="4">
    <source>
        <dbReference type="EMBL" id="SLM50081.1"/>
    </source>
</evidence>
<dbReference type="PIRSF" id="PIRSF018266">
    <property type="entry name" value="FecR"/>
    <property type="match status" value="1"/>
</dbReference>
<dbReference type="Pfam" id="PF04773">
    <property type="entry name" value="FecR"/>
    <property type="match status" value="1"/>
</dbReference>
<dbReference type="KEGG" id="nja:NSJP_3914"/>
<dbReference type="InterPro" id="IPR006860">
    <property type="entry name" value="FecR"/>
</dbReference>
<gene>
    <name evidence="4" type="ORF">NSJP_3914</name>
</gene>
<dbReference type="Gene3D" id="3.55.50.30">
    <property type="match status" value="1"/>
</dbReference>
<keyword evidence="1" id="KW-1133">Transmembrane helix</keyword>
<organism evidence="4 5">
    <name type="scientific">Nitrospira japonica</name>
    <dbReference type="NCBI Taxonomy" id="1325564"/>
    <lineage>
        <taxon>Bacteria</taxon>
        <taxon>Pseudomonadati</taxon>
        <taxon>Nitrospirota</taxon>
        <taxon>Nitrospiria</taxon>
        <taxon>Nitrospirales</taxon>
        <taxon>Nitrospiraceae</taxon>
        <taxon>Nitrospira</taxon>
    </lineage>
</organism>
<accession>A0A1W1IAY9</accession>
<dbReference type="GO" id="GO:0016989">
    <property type="term" value="F:sigma factor antagonist activity"/>
    <property type="evidence" value="ECO:0007669"/>
    <property type="project" value="TreeGrafter"/>
</dbReference>
<dbReference type="Gene3D" id="2.60.120.1440">
    <property type="match status" value="1"/>
</dbReference>
<dbReference type="PANTHER" id="PTHR30273:SF2">
    <property type="entry name" value="PROTEIN FECR"/>
    <property type="match status" value="1"/>
</dbReference>
<dbReference type="Pfam" id="PF16220">
    <property type="entry name" value="DUF4880"/>
    <property type="match status" value="1"/>
</dbReference>
<dbReference type="PANTHER" id="PTHR30273">
    <property type="entry name" value="PERIPLASMIC SIGNAL SENSOR AND SIGMA FACTOR ACTIVATOR FECR-RELATED"/>
    <property type="match status" value="1"/>
</dbReference>
<feature type="domain" description="FecR protein" evidence="2">
    <location>
        <begin position="118"/>
        <end position="211"/>
    </location>
</feature>
<keyword evidence="1" id="KW-0472">Membrane</keyword>
<keyword evidence="1" id="KW-0812">Transmembrane</keyword>
<evidence type="ECO:0000256" key="1">
    <source>
        <dbReference type="SAM" id="Phobius"/>
    </source>
</evidence>
<dbReference type="Proteomes" id="UP000192042">
    <property type="component" value="Chromosome I"/>
</dbReference>